<proteinExistence type="inferred from homology"/>
<dbReference type="PANTHER" id="PTHR14202:SF0">
    <property type="entry name" value="RNA-BINDING PROTEIN RO60"/>
    <property type="match status" value="1"/>
</dbReference>
<dbReference type="GO" id="GO:1990904">
    <property type="term" value="C:ribonucleoprotein complex"/>
    <property type="evidence" value="ECO:0007669"/>
    <property type="project" value="UniProtKB-KW"/>
</dbReference>
<keyword evidence="3" id="KW-0963">Cytoplasm</keyword>
<evidence type="ECO:0000256" key="6">
    <source>
        <dbReference type="ARBA" id="ARBA00023274"/>
    </source>
</evidence>
<dbReference type="Pfam" id="PF25045">
    <property type="entry name" value="vWA_Ro60"/>
    <property type="match status" value="1"/>
</dbReference>
<comment type="similarity">
    <text evidence="2">Belongs to the Ro 60 kDa family.</text>
</comment>
<evidence type="ECO:0000256" key="1">
    <source>
        <dbReference type="ARBA" id="ARBA00004496"/>
    </source>
</evidence>
<keyword evidence="9" id="KW-1185">Reference proteome</keyword>
<keyword evidence="4" id="KW-0479">Metal-binding</keyword>
<dbReference type="Gene3D" id="3.40.50.410">
    <property type="entry name" value="von Willebrand factor, type A domain"/>
    <property type="match status" value="1"/>
</dbReference>
<evidence type="ECO:0000256" key="4">
    <source>
        <dbReference type="ARBA" id="ARBA00022723"/>
    </source>
</evidence>
<dbReference type="SUPFAM" id="SSF140864">
    <property type="entry name" value="TROVE domain-like"/>
    <property type="match status" value="1"/>
</dbReference>
<evidence type="ECO:0000259" key="7">
    <source>
        <dbReference type="PROSITE" id="PS50988"/>
    </source>
</evidence>
<reference evidence="8" key="2">
    <citation type="submission" date="2023-03" db="EMBL/GenBank/DDBJ databases">
        <authorList>
            <person name="Inwood S.N."/>
            <person name="Skelly J.G."/>
            <person name="Guhlin J."/>
            <person name="Harrop T.W.R."/>
            <person name="Goldson S.G."/>
            <person name="Dearden P.K."/>
        </authorList>
    </citation>
    <scope>NUCLEOTIDE SEQUENCE</scope>
    <source>
        <strain evidence="8">Irish</strain>
        <tissue evidence="8">Whole body</tissue>
    </source>
</reference>
<dbReference type="InterPro" id="IPR008858">
    <property type="entry name" value="TROVE_dom"/>
</dbReference>
<keyword evidence="5" id="KW-0694">RNA-binding</keyword>
<keyword evidence="6" id="KW-0687">Ribonucleoprotein</keyword>
<dbReference type="InterPro" id="IPR056800">
    <property type="entry name" value="vWA_Ro60"/>
</dbReference>
<dbReference type="PANTHER" id="PTHR14202">
    <property type="entry name" value="60 KDA RIBONUCLEOPROTEIN SSA/RO"/>
    <property type="match status" value="1"/>
</dbReference>
<dbReference type="EMBL" id="JAQQBS010000002">
    <property type="protein sequence ID" value="KAK0172071.1"/>
    <property type="molecule type" value="Genomic_DNA"/>
</dbReference>
<dbReference type="Pfam" id="PF05731">
    <property type="entry name" value="TROVE"/>
    <property type="match status" value="2"/>
</dbReference>
<dbReference type="AlphaFoldDB" id="A0AA39FMC5"/>
<feature type="domain" description="TROVE" evidence="7">
    <location>
        <begin position="1"/>
        <end position="375"/>
    </location>
</feature>
<dbReference type="InterPro" id="IPR037214">
    <property type="entry name" value="TROVE_dom_sf"/>
</dbReference>
<dbReference type="SUPFAM" id="SSF53300">
    <property type="entry name" value="vWA-like"/>
    <property type="match status" value="1"/>
</dbReference>
<dbReference type="PROSITE" id="PS50988">
    <property type="entry name" value="TROVE"/>
    <property type="match status" value="1"/>
</dbReference>
<reference evidence="8" key="1">
    <citation type="journal article" date="2023" name="bioRxiv">
        <title>Scaffold-level genome assemblies of two parasitoid biocontrol wasps reveal the parthenogenesis mechanism and an associated novel virus.</title>
        <authorList>
            <person name="Inwood S."/>
            <person name="Skelly J."/>
            <person name="Guhlin J."/>
            <person name="Harrop T."/>
            <person name="Goldson S."/>
            <person name="Dearden P."/>
        </authorList>
    </citation>
    <scope>NUCLEOTIDE SEQUENCE</scope>
    <source>
        <strain evidence="8">Irish</strain>
        <tissue evidence="8">Whole body</tissue>
    </source>
</reference>
<dbReference type="InterPro" id="IPR036465">
    <property type="entry name" value="vWFA_dom_sf"/>
</dbReference>
<comment type="caution">
    <text evidence="8">The sequence shown here is derived from an EMBL/GenBank/DDBJ whole genome shotgun (WGS) entry which is preliminary data.</text>
</comment>
<comment type="subcellular location">
    <subcellularLocation>
        <location evidence="1">Cytoplasm</location>
    </subcellularLocation>
</comment>
<organism evidence="8 9">
    <name type="scientific">Microctonus aethiopoides</name>
    <dbReference type="NCBI Taxonomy" id="144406"/>
    <lineage>
        <taxon>Eukaryota</taxon>
        <taxon>Metazoa</taxon>
        <taxon>Ecdysozoa</taxon>
        <taxon>Arthropoda</taxon>
        <taxon>Hexapoda</taxon>
        <taxon>Insecta</taxon>
        <taxon>Pterygota</taxon>
        <taxon>Neoptera</taxon>
        <taxon>Endopterygota</taxon>
        <taxon>Hymenoptera</taxon>
        <taxon>Apocrita</taxon>
        <taxon>Ichneumonoidea</taxon>
        <taxon>Braconidae</taxon>
        <taxon>Euphorinae</taxon>
        <taxon>Microctonus</taxon>
    </lineage>
</organism>
<dbReference type="InterPro" id="IPR040322">
    <property type="entry name" value="TROVE2"/>
</dbReference>
<evidence type="ECO:0000313" key="8">
    <source>
        <dbReference type="EMBL" id="KAK0172071.1"/>
    </source>
</evidence>
<protein>
    <recommendedName>
        <fullName evidence="7">TROVE domain-containing protein</fullName>
    </recommendedName>
</protein>
<evidence type="ECO:0000256" key="3">
    <source>
        <dbReference type="ARBA" id="ARBA00022490"/>
    </source>
</evidence>
<dbReference type="Proteomes" id="UP001168990">
    <property type="component" value="Unassembled WGS sequence"/>
</dbReference>
<accession>A0AA39FMC5</accession>
<name>A0AA39FMC5_9HYME</name>
<dbReference type="GO" id="GO:0003723">
    <property type="term" value="F:RNA binding"/>
    <property type="evidence" value="ECO:0007669"/>
    <property type="project" value="UniProtKB-KW"/>
</dbReference>
<sequence>MAVEVGILSDDDSPKIRFVRYLYIGKEYPVYHSGTWASQNHFAMDQLSSVEQLAADKETELFPIERIKHIFDTELVEKPETLIFALAACAKQEKSMNLRQSAYNFIAEKCKNPEYFMLFIKFTTQLSRQSIIPKHGWGHGLRNAVNRWYLSRDALNLAECVTKYKSRHGWKHKDIIKLSHPVTKTLGTDVQAIFNYIMHGLDKTKLQFENESKTADIMQLIGRIEDFRQCDDAVRAAGLIRTWRYTLDHLHSRLIKSPEVWEALIDTMDLPTLIGNLQKLYNLGLLTPNSQIIDKLLSAITDKSQIIKSKIRPAVLLVAVKNYEDPDRVPVCAKRKVARKNKLKHRQLPIPDKRIVDALYSALNISFSNIEPTGLKYLITVSTDGWRKKPVAQQPSSEINKAWIVEAACILTLGLLRADEKVTISAFTATEGLNTRPVHIDKNATFLEAVEKMKSRSAIPPNSGKPILWAAHHRRKYDVFINVVDKMREKYDFTARAMDLYKKKMNLPKTRLVNWVVGSTSTYMEGKHVSDVLTICGFDAHTPKIIEAFAKHQF</sequence>
<dbReference type="GO" id="GO:0005737">
    <property type="term" value="C:cytoplasm"/>
    <property type="evidence" value="ECO:0007669"/>
    <property type="project" value="UniProtKB-SubCell"/>
</dbReference>
<evidence type="ECO:0000256" key="5">
    <source>
        <dbReference type="ARBA" id="ARBA00022884"/>
    </source>
</evidence>
<gene>
    <name evidence="8" type="ORF">PV328_005439</name>
</gene>
<evidence type="ECO:0000256" key="2">
    <source>
        <dbReference type="ARBA" id="ARBA00007814"/>
    </source>
</evidence>
<dbReference type="GO" id="GO:0046872">
    <property type="term" value="F:metal ion binding"/>
    <property type="evidence" value="ECO:0007669"/>
    <property type="project" value="UniProtKB-KW"/>
</dbReference>
<evidence type="ECO:0000313" key="9">
    <source>
        <dbReference type="Proteomes" id="UP001168990"/>
    </source>
</evidence>